<dbReference type="EMBL" id="JAADJZ010000012">
    <property type="protein sequence ID" value="KAF2871260.1"/>
    <property type="molecule type" value="Genomic_DNA"/>
</dbReference>
<dbReference type="Proteomes" id="UP000481861">
    <property type="component" value="Unassembled WGS sequence"/>
</dbReference>
<gene>
    <name evidence="1" type="ORF">BDV95DRAFT_58161</name>
</gene>
<dbReference type="AlphaFoldDB" id="A0A7C8M5M9"/>
<sequence length="108" mass="12608">MKRLVVIYWVRRLARIQTAGVCILQYFDDDRGFCRRARTTSMNCIAGTFLLVPVSRHHTEFADSFRKSPNSQQPLQSWHTISRLSLPQRMCSLQYLFPNTHATSKLSF</sequence>
<comment type="caution">
    <text evidence="1">The sequence shown here is derived from an EMBL/GenBank/DDBJ whole genome shotgun (WGS) entry which is preliminary data.</text>
</comment>
<proteinExistence type="predicted"/>
<reference evidence="1 2" key="1">
    <citation type="submission" date="2020-01" db="EMBL/GenBank/DDBJ databases">
        <authorList>
            <consortium name="DOE Joint Genome Institute"/>
            <person name="Haridas S."/>
            <person name="Albert R."/>
            <person name="Binder M."/>
            <person name="Bloem J."/>
            <person name="Labutti K."/>
            <person name="Salamov A."/>
            <person name="Andreopoulos B."/>
            <person name="Baker S.E."/>
            <person name="Barry K."/>
            <person name="Bills G."/>
            <person name="Bluhm B.H."/>
            <person name="Cannon C."/>
            <person name="Castanera R."/>
            <person name="Culley D.E."/>
            <person name="Daum C."/>
            <person name="Ezra D."/>
            <person name="Gonzalez J.B."/>
            <person name="Henrissat B."/>
            <person name="Kuo A."/>
            <person name="Liang C."/>
            <person name="Lipzen A."/>
            <person name="Lutzoni F."/>
            <person name="Magnuson J."/>
            <person name="Mondo S."/>
            <person name="Nolan M."/>
            <person name="Ohm R."/>
            <person name="Pangilinan J."/>
            <person name="Park H.-J.H."/>
            <person name="Ramirez L."/>
            <person name="Alfaro M."/>
            <person name="Sun H."/>
            <person name="Tritt A."/>
            <person name="Yoshinaga Y."/>
            <person name="Zwiers L.-H.L."/>
            <person name="Turgeon B.G."/>
            <person name="Goodwin S.B."/>
            <person name="Spatafora J.W."/>
            <person name="Crous P.W."/>
            <person name="Grigoriev I.V."/>
        </authorList>
    </citation>
    <scope>NUCLEOTIDE SEQUENCE [LARGE SCALE GENOMIC DNA]</scope>
    <source>
        <strain evidence="1 2">CBS 611.86</strain>
    </source>
</reference>
<protein>
    <submittedName>
        <fullName evidence="1">Uncharacterized protein</fullName>
    </submittedName>
</protein>
<organism evidence="1 2">
    <name type="scientific">Massariosphaeria phaeospora</name>
    <dbReference type="NCBI Taxonomy" id="100035"/>
    <lineage>
        <taxon>Eukaryota</taxon>
        <taxon>Fungi</taxon>
        <taxon>Dikarya</taxon>
        <taxon>Ascomycota</taxon>
        <taxon>Pezizomycotina</taxon>
        <taxon>Dothideomycetes</taxon>
        <taxon>Pleosporomycetidae</taxon>
        <taxon>Pleosporales</taxon>
        <taxon>Pleosporales incertae sedis</taxon>
        <taxon>Massariosphaeria</taxon>
    </lineage>
</organism>
<evidence type="ECO:0000313" key="1">
    <source>
        <dbReference type="EMBL" id="KAF2871260.1"/>
    </source>
</evidence>
<accession>A0A7C8M5M9</accession>
<evidence type="ECO:0000313" key="2">
    <source>
        <dbReference type="Proteomes" id="UP000481861"/>
    </source>
</evidence>
<name>A0A7C8M5M9_9PLEO</name>
<keyword evidence="2" id="KW-1185">Reference proteome</keyword>